<evidence type="ECO:0000313" key="2">
    <source>
        <dbReference type="EMBL" id="UQT61982.1"/>
    </source>
</evidence>
<proteinExistence type="predicted"/>
<sequence length="204" mass="22065">MRITIEGASEAFEHKLLALLAEHRDELAVTVDTAWNVQRATTFLSTLNPGARLFVRLVIDAGGQIDAAVLREKLDRGLRGPTVALSNALKRGVRHGWWPEGTEAPVAVVYGGPHSPAWRQADSYELTEGNLPVFREALARLDDARRKRDHLGPLTPGTAAAPEDDLAVTGNWEAGDVPSGLDSPPPGWGDTEDVPRALLDEDGR</sequence>
<geneLocation type="plasmid" evidence="2 3">
    <name>p1</name>
</geneLocation>
<feature type="compositionally biased region" description="Basic and acidic residues" evidence="1">
    <location>
        <begin position="193"/>
        <end position="204"/>
    </location>
</feature>
<evidence type="ECO:0000313" key="3">
    <source>
        <dbReference type="Proteomes" id="UP000829992"/>
    </source>
</evidence>
<dbReference type="EMBL" id="CP097290">
    <property type="protein sequence ID" value="UQT61982.1"/>
    <property type="molecule type" value="Genomic_DNA"/>
</dbReference>
<name>A0ABY4Q7E2_9ACTN</name>
<accession>A0ABY4Q7E2</accession>
<gene>
    <name evidence="2" type="ORF">M4V62_43415</name>
</gene>
<dbReference type="Proteomes" id="UP000829992">
    <property type="component" value="Plasmid p1"/>
</dbReference>
<dbReference type="RefSeq" id="WP_249593288.1">
    <property type="nucleotide sequence ID" value="NZ_BAAAQL010000021.1"/>
</dbReference>
<organism evidence="2 3">
    <name type="scientific">Streptomyces durmitorensis</name>
    <dbReference type="NCBI Taxonomy" id="319947"/>
    <lineage>
        <taxon>Bacteria</taxon>
        <taxon>Bacillati</taxon>
        <taxon>Actinomycetota</taxon>
        <taxon>Actinomycetes</taxon>
        <taxon>Kitasatosporales</taxon>
        <taxon>Streptomycetaceae</taxon>
        <taxon>Streptomyces</taxon>
    </lineage>
</organism>
<protein>
    <submittedName>
        <fullName evidence="2">Uncharacterized protein</fullName>
    </submittedName>
</protein>
<evidence type="ECO:0000256" key="1">
    <source>
        <dbReference type="SAM" id="MobiDB-lite"/>
    </source>
</evidence>
<keyword evidence="2" id="KW-0614">Plasmid</keyword>
<feature type="region of interest" description="Disordered" evidence="1">
    <location>
        <begin position="149"/>
        <end position="204"/>
    </location>
</feature>
<reference evidence="2 3" key="1">
    <citation type="submission" date="2022-05" db="EMBL/GenBank/DDBJ databases">
        <authorList>
            <person name="Zhou X."/>
            <person name="Li K."/>
            <person name="Man Y."/>
        </authorList>
    </citation>
    <scope>NUCLEOTIDE SEQUENCE [LARGE SCALE GENOMIC DNA]</scope>
    <source>
        <strain evidence="2 3">MS405</strain>
        <plasmid evidence="2 3">p1</plasmid>
    </source>
</reference>
<keyword evidence="3" id="KW-1185">Reference proteome</keyword>